<protein>
    <submittedName>
        <fullName evidence="2">Uncharacterized protein</fullName>
    </submittedName>
</protein>
<evidence type="ECO:0000313" key="2">
    <source>
        <dbReference type="EMBL" id="ELS51204.1"/>
    </source>
</evidence>
<dbReference type="AlphaFoldDB" id="L8P4V8"/>
<dbReference type="PATRIC" id="fig|1160705.3.peg.7724"/>
<feature type="region of interest" description="Disordered" evidence="1">
    <location>
        <begin position="1"/>
        <end position="56"/>
    </location>
</feature>
<feature type="compositionally biased region" description="Basic and acidic residues" evidence="1">
    <location>
        <begin position="1"/>
        <end position="10"/>
    </location>
</feature>
<reference evidence="2 3" key="1">
    <citation type="journal article" date="2013" name="Genome Announc.">
        <title>Draft Genome Sequence of Streptomyces viridochromogenes Strain Tu57, Producer of Avilamycin.</title>
        <authorList>
            <person name="Gruning B.A."/>
            <person name="Erxleben A."/>
            <person name="Hahnlein A."/>
            <person name="Gunther S."/>
        </authorList>
    </citation>
    <scope>NUCLEOTIDE SEQUENCE [LARGE SCALE GENOMIC DNA]</scope>
    <source>
        <strain evidence="2 3">Tue57</strain>
    </source>
</reference>
<proteinExistence type="predicted"/>
<sequence length="56" mass="6062">MNRDGAHGSHGDLSPQKSPQGACFRRLAAFHPSRTPRRGSNVAKQYARCQGGGRNL</sequence>
<organism evidence="2 3">
    <name type="scientific">Streptomyces viridochromogenes Tue57</name>
    <dbReference type="NCBI Taxonomy" id="1160705"/>
    <lineage>
        <taxon>Bacteria</taxon>
        <taxon>Bacillati</taxon>
        <taxon>Actinomycetota</taxon>
        <taxon>Actinomycetes</taxon>
        <taxon>Kitasatosporales</taxon>
        <taxon>Streptomycetaceae</taxon>
        <taxon>Streptomyces</taxon>
    </lineage>
</organism>
<evidence type="ECO:0000313" key="3">
    <source>
        <dbReference type="Proteomes" id="UP000011205"/>
    </source>
</evidence>
<gene>
    <name evidence="2" type="ORF">STVIR_7815</name>
</gene>
<dbReference type="Proteomes" id="UP000011205">
    <property type="component" value="Unassembled WGS sequence"/>
</dbReference>
<dbReference type="EMBL" id="AMLP01000240">
    <property type="protein sequence ID" value="ELS51204.1"/>
    <property type="molecule type" value="Genomic_DNA"/>
</dbReference>
<name>L8P4V8_STRVR</name>
<comment type="caution">
    <text evidence="2">The sequence shown here is derived from an EMBL/GenBank/DDBJ whole genome shotgun (WGS) entry which is preliminary data.</text>
</comment>
<accession>L8P4V8</accession>
<evidence type="ECO:0000256" key="1">
    <source>
        <dbReference type="SAM" id="MobiDB-lite"/>
    </source>
</evidence>